<dbReference type="Gene3D" id="3.30.450.20">
    <property type="entry name" value="PAS domain"/>
    <property type="match status" value="1"/>
</dbReference>
<dbReference type="PRINTS" id="PR00344">
    <property type="entry name" value="BCTRLSENSOR"/>
</dbReference>
<dbReference type="PROSITE" id="PS50109">
    <property type="entry name" value="HIS_KIN"/>
    <property type="match status" value="1"/>
</dbReference>
<dbReference type="InterPro" id="IPR004358">
    <property type="entry name" value="Sig_transdc_His_kin-like_C"/>
</dbReference>
<protein>
    <recommendedName>
        <fullName evidence="2">histidine kinase</fullName>
        <ecNumber evidence="2">2.7.13.3</ecNumber>
    </recommendedName>
</protein>
<organism evidence="12 13">
    <name type="scientific">Candidatus Korobacter versatilis</name>
    <dbReference type="NCBI Taxonomy" id="658062"/>
    <lineage>
        <taxon>Bacteria</taxon>
        <taxon>Pseudomonadati</taxon>
        <taxon>Acidobacteriota</taxon>
        <taxon>Terriglobia</taxon>
        <taxon>Terriglobales</taxon>
        <taxon>Candidatus Korobacteraceae</taxon>
        <taxon>Candidatus Korobacter</taxon>
    </lineage>
</organism>
<dbReference type="SMART" id="SM00388">
    <property type="entry name" value="HisKA"/>
    <property type="match status" value="1"/>
</dbReference>
<dbReference type="PANTHER" id="PTHR43065:SF42">
    <property type="entry name" value="TWO-COMPONENT SENSOR PPRA"/>
    <property type="match status" value="1"/>
</dbReference>
<feature type="transmembrane region" description="Helical" evidence="9">
    <location>
        <begin position="317"/>
        <end position="338"/>
    </location>
</feature>
<evidence type="ECO:0000256" key="7">
    <source>
        <dbReference type="ARBA" id="ARBA00022840"/>
    </source>
</evidence>
<dbReference type="NCBIfam" id="TIGR00229">
    <property type="entry name" value="sensory_box"/>
    <property type="match status" value="1"/>
</dbReference>
<accession>A0A932A8I3</accession>
<dbReference type="SUPFAM" id="SSF55781">
    <property type="entry name" value="GAF domain-like"/>
    <property type="match status" value="1"/>
</dbReference>
<dbReference type="Gene3D" id="3.30.450.40">
    <property type="match status" value="1"/>
</dbReference>
<keyword evidence="9" id="KW-0812">Transmembrane</keyword>
<sequence>MRSESQFRFTALALAVLTVTATIFAFINYQKERQAETPTDGVWWVEHEGWLRAERVDPGGPADKAGVKPGDVLSAINTQTVNSVAAVQRQVYRTGIWKDATYSLVRNEVPVDVKLILEPADRSVNAGLRLIALIYLSIGLYVLLRRWTAPKSMHFYVFCLVSFVFYSFKYTGKLNGFDEIIYWSNVVAWLLQPSLFLHFSLTFPEEKPFVGRHRWIIPAVYAPAVALLAFHILAWMVLAPSELLRWNLDRVEMLYLALYFVGAALVFWNTYQKADTPLLRQQMKWVTRGTILAIAPFTLLYVVPFLAGSLPSAAQKISVLSLVFLPLTFGYAIVRYRLMDVDIIFKRGMTYTLAAAAIVGMYYGVVALVAESVRVKFPSTGPAGLVAAVVVTALLFEPVKNWIQERLDRVLLRKRYDYRRTLIEFGRELNSETDLAKMLSMVIDRLSRTLLVDKVAVFLEEGDHYYMARSFGIANVGRLDLGFLRTHQDEFSTGHLFFDNTRIVPRETPAEQETIAKLELNYYIPCTIQHRVIAVLGLGKTMEGDFLSSEDVELLETLAGYVGIAIQNAALYASLEQKAAEYERLKEFNENIVESISVGVLAIDLEDRIESWNSQMEVMYAMPRSEVLGKPLAEVFPSAFNEEFYRVRQNAGIHNLYKFRLPTPAGDARTTNIAIAPLVTKKFHVIGRLIIVDDITERLGLESQLTQAEKMSSIGLLAAGVAHEVNTPLAVISSYAQLLSKQVQGDEKKSGLLEKITAQTFRASEIVNNLLNFSRTSGAEFSDVNLNRVISDTLALLEHQLKTSKVKVTQELAADLPLIHGNAGKLQQVFLNLFLNAKDAMPQGGTLTVRSANGSGVNIAIGDSGSGIEPENLRRIYEPFFTTKNAGGAGERRGTGLGLAVSYGIIQEHAGKIHVESEPGQGTTFYLEFPMVRKAVSV</sequence>
<dbReference type="Gene3D" id="1.10.287.130">
    <property type="match status" value="1"/>
</dbReference>
<dbReference type="GO" id="GO:0005524">
    <property type="term" value="F:ATP binding"/>
    <property type="evidence" value="ECO:0007669"/>
    <property type="project" value="UniProtKB-KW"/>
</dbReference>
<dbReference type="GO" id="GO:0000155">
    <property type="term" value="F:phosphorelay sensor kinase activity"/>
    <property type="evidence" value="ECO:0007669"/>
    <property type="project" value="InterPro"/>
</dbReference>
<comment type="caution">
    <text evidence="12">The sequence shown here is derived from an EMBL/GenBank/DDBJ whole genome shotgun (WGS) entry which is preliminary data.</text>
</comment>
<dbReference type="SUPFAM" id="SSF50156">
    <property type="entry name" value="PDZ domain-like"/>
    <property type="match status" value="1"/>
</dbReference>
<dbReference type="SMART" id="SM00091">
    <property type="entry name" value="PAS"/>
    <property type="match status" value="1"/>
</dbReference>
<dbReference type="Pfam" id="PF00989">
    <property type="entry name" value="PAS"/>
    <property type="match status" value="1"/>
</dbReference>
<keyword evidence="7" id="KW-0067">ATP-binding</keyword>
<dbReference type="InterPro" id="IPR041489">
    <property type="entry name" value="PDZ_6"/>
</dbReference>
<dbReference type="InterPro" id="IPR029016">
    <property type="entry name" value="GAF-like_dom_sf"/>
</dbReference>
<evidence type="ECO:0000256" key="1">
    <source>
        <dbReference type="ARBA" id="ARBA00000085"/>
    </source>
</evidence>
<name>A0A932A8I3_9BACT</name>
<dbReference type="InterPro" id="IPR003018">
    <property type="entry name" value="GAF"/>
</dbReference>
<proteinExistence type="predicted"/>
<dbReference type="Pfam" id="PF13492">
    <property type="entry name" value="GAF_3"/>
    <property type="match status" value="1"/>
</dbReference>
<dbReference type="PANTHER" id="PTHR43065">
    <property type="entry name" value="SENSOR HISTIDINE KINASE"/>
    <property type="match status" value="1"/>
</dbReference>
<feature type="domain" description="Histidine kinase" evidence="10">
    <location>
        <begin position="720"/>
        <end position="933"/>
    </location>
</feature>
<feature type="transmembrane region" description="Helical" evidence="9">
    <location>
        <begin position="215"/>
        <end position="238"/>
    </location>
</feature>
<dbReference type="InterPro" id="IPR003594">
    <property type="entry name" value="HATPase_dom"/>
</dbReference>
<dbReference type="CDD" id="cd00082">
    <property type="entry name" value="HisKA"/>
    <property type="match status" value="1"/>
</dbReference>
<dbReference type="InterPro" id="IPR013767">
    <property type="entry name" value="PAS_fold"/>
</dbReference>
<keyword evidence="8" id="KW-0902">Two-component regulatory system</keyword>
<feature type="transmembrane region" description="Helical" evidence="9">
    <location>
        <begin position="253"/>
        <end position="271"/>
    </location>
</feature>
<evidence type="ECO:0000256" key="9">
    <source>
        <dbReference type="SAM" id="Phobius"/>
    </source>
</evidence>
<dbReference type="InterPro" id="IPR003661">
    <property type="entry name" value="HisK_dim/P_dom"/>
</dbReference>
<dbReference type="AlphaFoldDB" id="A0A932A8I3"/>
<feature type="transmembrane region" description="Helical" evidence="9">
    <location>
        <begin position="291"/>
        <end position="311"/>
    </location>
</feature>
<feature type="domain" description="PAS" evidence="11">
    <location>
        <begin position="585"/>
        <end position="636"/>
    </location>
</feature>
<dbReference type="SUPFAM" id="SSF55785">
    <property type="entry name" value="PYP-like sensor domain (PAS domain)"/>
    <property type="match status" value="1"/>
</dbReference>
<evidence type="ECO:0000256" key="6">
    <source>
        <dbReference type="ARBA" id="ARBA00022777"/>
    </source>
</evidence>
<dbReference type="CDD" id="cd00130">
    <property type="entry name" value="PAS"/>
    <property type="match status" value="1"/>
</dbReference>
<dbReference type="EC" id="2.7.13.3" evidence="2"/>
<dbReference type="InterPro" id="IPR000014">
    <property type="entry name" value="PAS"/>
</dbReference>
<keyword evidence="3" id="KW-0597">Phosphoprotein</keyword>
<keyword evidence="5" id="KW-0547">Nucleotide-binding</keyword>
<dbReference type="Pfam" id="PF02518">
    <property type="entry name" value="HATPase_c"/>
    <property type="match status" value="1"/>
</dbReference>
<feature type="transmembrane region" description="Helical" evidence="9">
    <location>
        <begin position="350"/>
        <end position="370"/>
    </location>
</feature>
<dbReference type="Pfam" id="PF00512">
    <property type="entry name" value="HisKA"/>
    <property type="match status" value="1"/>
</dbReference>
<dbReference type="SUPFAM" id="SSF55874">
    <property type="entry name" value="ATPase domain of HSP90 chaperone/DNA topoisomerase II/histidine kinase"/>
    <property type="match status" value="1"/>
</dbReference>
<evidence type="ECO:0000256" key="5">
    <source>
        <dbReference type="ARBA" id="ARBA00022741"/>
    </source>
</evidence>
<evidence type="ECO:0000256" key="8">
    <source>
        <dbReference type="ARBA" id="ARBA00023012"/>
    </source>
</evidence>
<evidence type="ECO:0000259" key="10">
    <source>
        <dbReference type="PROSITE" id="PS50109"/>
    </source>
</evidence>
<evidence type="ECO:0000256" key="2">
    <source>
        <dbReference type="ARBA" id="ARBA00012438"/>
    </source>
</evidence>
<feature type="transmembrane region" description="Helical" evidence="9">
    <location>
        <begin position="153"/>
        <end position="168"/>
    </location>
</feature>
<keyword evidence="9" id="KW-1133">Transmembrane helix</keyword>
<evidence type="ECO:0000259" key="11">
    <source>
        <dbReference type="PROSITE" id="PS50112"/>
    </source>
</evidence>
<dbReference type="PROSITE" id="PS50112">
    <property type="entry name" value="PAS"/>
    <property type="match status" value="1"/>
</dbReference>
<dbReference type="InterPro" id="IPR035965">
    <property type="entry name" value="PAS-like_dom_sf"/>
</dbReference>
<gene>
    <name evidence="12" type="ORF">HYX28_07570</name>
</gene>
<dbReference type="SMART" id="SM00065">
    <property type="entry name" value="GAF"/>
    <property type="match status" value="1"/>
</dbReference>
<feature type="transmembrane region" description="Helical" evidence="9">
    <location>
        <begin position="180"/>
        <end position="203"/>
    </location>
</feature>
<evidence type="ECO:0000313" key="12">
    <source>
        <dbReference type="EMBL" id="MBI2678626.1"/>
    </source>
</evidence>
<keyword evidence="6" id="KW-0418">Kinase</keyword>
<dbReference type="InterPro" id="IPR036097">
    <property type="entry name" value="HisK_dim/P_sf"/>
</dbReference>
<dbReference type="InterPro" id="IPR036890">
    <property type="entry name" value="HATPase_C_sf"/>
</dbReference>
<dbReference type="SMART" id="SM00387">
    <property type="entry name" value="HATPase_c"/>
    <property type="match status" value="1"/>
</dbReference>
<evidence type="ECO:0000256" key="3">
    <source>
        <dbReference type="ARBA" id="ARBA00022553"/>
    </source>
</evidence>
<comment type="catalytic activity">
    <reaction evidence="1">
        <text>ATP + protein L-histidine = ADP + protein N-phospho-L-histidine.</text>
        <dbReference type="EC" id="2.7.13.3"/>
    </reaction>
</comment>
<feature type="transmembrane region" description="Helical" evidence="9">
    <location>
        <begin position="126"/>
        <end position="144"/>
    </location>
</feature>
<keyword evidence="4" id="KW-0808">Transferase</keyword>
<dbReference type="EMBL" id="JACPNR010000009">
    <property type="protein sequence ID" value="MBI2678626.1"/>
    <property type="molecule type" value="Genomic_DNA"/>
</dbReference>
<dbReference type="InterPro" id="IPR036034">
    <property type="entry name" value="PDZ_sf"/>
</dbReference>
<dbReference type="Proteomes" id="UP000779809">
    <property type="component" value="Unassembled WGS sequence"/>
</dbReference>
<dbReference type="SUPFAM" id="SSF47384">
    <property type="entry name" value="Homodimeric domain of signal transducing histidine kinase"/>
    <property type="match status" value="1"/>
</dbReference>
<keyword evidence="9" id="KW-0472">Membrane</keyword>
<reference evidence="12" key="1">
    <citation type="submission" date="2020-07" db="EMBL/GenBank/DDBJ databases">
        <title>Huge and variable diversity of episymbiotic CPR bacteria and DPANN archaea in groundwater ecosystems.</title>
        <authorList>
            <person name="He C.Y."/>
            <person name="Keren R."/>
            <person name="Whittaker M."/>
            <person name="Farag I.F."/>
            <person name="Doudna J."/>
            <person name="Cate J.H.D."/>
            <person name="Banfield J.F."/>
        </authorList>
    </citation>
    <scope>NUCLEOTIDE SEQUENCE</scope>
    <source>
        <strain evidence="12">NC_groundwater_580_Pr5_B-0.1um_64_19</strain>
    </source>
</reference>
<dbReference type="Gene3D" id="2.30.42.10">
    <property type="match status" value="1"/>
</dbReference>
<dbReference type="GO" id="GO:0006355">
    <property type="term" value="P:regulation of DNA-templated transcription"/>
    <property type="evidence" value="ECO:0007669"/>
    <property type="project" value="InterPro"/>
</dbReference>
<dbReference type="Pfam" id="PF17820">
    <property type="entry name" value="PDZ_6"/>
    <property type="match status" value="1"/>
</dbReference>
<dbReference type="InterPro" id="IPR005467">
    <property type="entry name" value="His_kinase_dom"/>
</dbReference>
<evidence type="ECO:0000256" key="4">
    <source>
        <dbReference type="ARBA" id="ARBA00022679"/>
    </source>
</evidence>
<dbReference type="Gene3D" id="3.30.565.10">
    <property type="entry name" value="Histidine kinase-like ATPase, C-terminal domain"/>
    <property type="match status" value="1"/>
</dbReference>
<evidence type="ECO:0000313" key="13">
    <source>
        <dbReference type="Proteomes" id="UP000779809"/>
    </source>
</evidence>